<gene>
    <name evidence="2" type="ORF">PENCOP_c009G02205</name>
</gene>
<protein>
    <submittedName>
        <fullName evidence="2">Uncharacterized protein</fullName>
    </submittedName>
</protein>
<feature type="transmembrane region" description="Helical" evidence="1">
    <location>
        <begin position="114"/>
        <end position="133"/>
    </location>
</feature>
<accession>A0A1V6UGV4</accession>
<sequence>MDDLPLPAINSKLTIFSTPEPQSIPNDSLLATLPCFTPILILPFTLVWTFFALAVLDIAVNAAAGPAAVATAAHVNGTPLTARAMQIGALAGVTKSGVLAFVEFVTFAGLPTPAWILLALVASGFGICVLVTAEVSNLVLGETPSALLIAAVVAAIPLAGECIGIYHSAGGLYGSKPQTQLCVMGLDALGGYVFARMAHNGGYDVCPYKVAAAAGAVYGVITGFFHTVLGCIAGFTHYESTNGNYEMRNVFGTSRGYNPNWNQNAWP</sequence>
<dbReference type="AlphaFoldDB" id="A0A1V6UGV4"/>
<feature type="transmembrane region" description="Helical" evidence="1">
    <location>
        <begin position="145"/>
        <end position="166"/>
    </location>
</feature>
<keyword evidence="1" id="KW-0812">Transmembrane</keyword>
<feature type="transmembrane region" description="Helical" evidence="1">
    <location>
        <begin position="87"/>
        <end position="108"/>
    </location>
</feature>
<evidence type="ECO:0000256" key="1">
    <source>
        <dbReference type="SAM" id="Phobius"/>
    </source>
</evidence>
<name>A0A1V6UGV4_9EURO</name>
<keyword evidence="1" id="KW-1133">Transmembrane helix</keyword>
<feature type="transmembrane region" description="Helical" evidence="1">
    <location>
        <begin position="46"/>
        <end position="75"/>
    </location>
</feature>
<keyword evidence="1" id="KW-0472">Membrane</keyword>
<reference evidence="3" key="1">
    <citation type="journal article" date="2017" name="Nat. Microbiol.">
        <title>Global analysis of biosynthetic gene clusters reveals vast potential of secondary metabolite production in Penicillium species.</title>
        <authorList>
            <person name="Nielsen J.C."/>
            <person name="Grijseels S."/>
            <person name="Prigent S."/>
            <person name="Ji B."/>
            <person name="Dainat J."/>
            <person name="Nielsen K.F."/>
            <person name="Frisvad J.C."/>
            <person name="Workman M."/>
            <person name="Nielsen J."/>
        </authorList>
    </citation>
    <scope>NUCLEOTIDE SEQUENCE [LARGE SCALE GENOMIC DNA]</scope>
    <source>
        <strain evidence="3">IBT 31321</strain>
    </source>
</reference>
<feature type="transmembrane region" description="Helical" evidence="1">
    <location>
        <begin position="178"/>
        <end position="198"/>
    </location>
</feature>
<dbReference type="Proteomes" id="UP000191500">
    <property type="component" value="Unassembled WGS sequence"/>
</dbReference>
<dbReference type="EMBL" id="MDDG01000009">
    <property type="protein sequence ID" value="OQE37668.1"/>
    <property type="molecule type" value="Genomic_DNA"/>
</dbReference>
<comment type="caution">
    <text evidence="2">The sequence shown here is derived from an EMBL/GenBank/DDBJ whole genome shotgun (WGS) entry which is preliminary data.</text>
</comment>
<evidence type="ECO:0000313" key="3">
    <source>
        <dbReference type="Proteomes" id="UP000191500"/>
    </source>
</evidence>
<evidence type="ECO:0000313" key="2">
    <source>
        <dbReference type="EMBL" id="OQE37668.1"/>
    </source>
</evidence>
<keyword evidence="3" id="KW-1185">Reference proteome</keyword>
<proteinExistence type="predicted"/>
<organism evidence="2 3">
    <name type="scientific">Penicillium coprophilum</name>
    <dbReference type="NCBI Taxonomy" id="36646"/>
    <lineage>
        <taxon>Eukaryota</taxon>
        <taxon>Fungi</taxon>
        <taxon>Dikarya</taxon>
        <taxon>Ascomycota</taxon>
        <taxon>Pezizomycotina</taxon>
        <taxon>Eurotiomycetes</taxon>
        <taxon>Eurotiomycetidae</taxon>
        <taxon>Eurotiales</taxon>
        <taxon>Aspergillaceae</taxon>
        <taxon>Penicillium</taxon>
    </lineage>
</organism>
<feature type="transmembrane region" description="Helical" evidence="1">
    <location>
        <begin position="210"/>
        <end position="235"/>
    </location>
</feature>